<evidence type="ECO:0000313" key="1">
    <source>
        <dbReference type="EMBL" id="CBL25802.1"/>
    </source>
</evidence>
<dbReference type="HOGENOM" id="CLU_2119330_0_0_9"/>
<dbReference type="KEGG" id="rto:RTO_11230"/>
<sequence>MDIAAVVMPVRVGAYQGLVSGEMRLTKSLAQLLRPVNGQAVVFPVPWVKGNDVVVAFYIFPLLVFAVPQIRAHTGNGKIFLAAVQRSYAVILAGDKPPIFIKGGAHGKLVMLKG</sequence>
<organism evidence="1 2">
    <name type="scientific">[Ruminococcus] torques L2-14</name>
    <dbReference type="NCBI Taxonomy" id="657313"/>
    <lineage>
        <taxon>Bacteria</taxon>
        <taxon>Bacillati</taxon>
        <taxon>Bacillota</taxon>
        <taxon>Clostridia</taxon>
        <taxon>Lachnospirales</taxon>
        <taxon>Lachnospiraceae</taxon>
        <taxon>Mediterraneibacter</taxon>
    </lineage>
</organism>
<dbReference type="PATRIC" id="fig|657313.3.peg.789"/>
<name>D4M3J0_9FIRM</name>
<accession>D4M3J0</accession>
<evidence type="ECO:0000313" key="2">
    <source>
        <dbReference type="Proteomes" id="UP000008956"/>
    </source>
</evidence>
<reference evidence="1 2" key="1">
    <citation type="submission" date="2010-03" db="EMBL/GenBank/DDBJ databases">
        <title>The genome sequence of Ruminococcus torques L2-14.</title>
        <authorList>
            <consortium name="metaHIT consortium -- http://www.metahit.eu/"/>
            <person name="Pajon A."/>
            <person name="Turner K."/>
            <person name="Parkhill J."/>
            <person name="Duncan S."/>
            <person name="Flint H."/>
        </authorList>
    </citation>
    <scope>NUCLEOTIDE SEQUENCE [LARGE SCALE GENOMIC DNA]</scope>
    <source>
        <strain evidence="1 2">L2-14</strain>
    </source>
</reference>
<gene>
    <name evidence="1" type="ORF">RTO_11230</name>
</gene>
<protein>
    <submittedName>
        <fullName evidence="1">Uncharacterized protein</fullName>
    </submittedName>
</protein>
<dbReference type="AlphaFoldDB" id="D4M3J0"/>
<dbReference type="Proteomes" id="UP000008956">
    <property type="component" value="Chromosome"/>
</dbReference>
<proteinExistence type="predicted"/>
<dbReference type="EMBL" id="FP929055">
    <property type="protein sequence ID" value="CBL25802.1"/>
    <property type="molecule type" value="Genomic_DNA"/>
</dbReference>
<reference evidence="1 2" key="2">
    <citation type="submission" date="2010-03" db="EMBL/GenBank/DDBJ databases">
        <authorList>
            <person name="Pajon A."/>
        </authorList>
    </citation>
    <scope>NUCLEOTIDE SEQUENCE [LARGE SCALE GENOMIC DNA]</scope>
    <source>
        <strain evidence="1 2">L2-14</strain>
    </source>
</reference>